<dbReference type="EMBL" id="JAJJMB010007708">
    <property type="protein sequence ID" value="KAI3928464.1"/>
    <property type="molecule type" value="Genomic_DNA"/>
</dbReference>
<feature type="region of interest" description="Disordered" evidence="1">
    <location>
        <begin position="346"/>
        <end position="380"/>
    </location>
</feature>
<evidence type="ECO:0008006" key="4">
    <source>
        <dbReference type="Google" id="ProtNLM"/>
    </source>
</evidence>
<organism evidence="2 3">
    <name type="scientific">Papaver atlanticum</name>
    <dbReference type="NCBI Taxonomy" id="357466"/>
    <lineage>
        <taxon>Eukaryota</taxon>
        <taxon>Viridiplantae</taxon>
        <taxon>Streptophyta</taxon>
        <taxon>Embryophyta</taxon>
        <taxon>Tracheophyta</taxon>
        <taxon>Spermatophyta</taxon>
        <taxon>Magnoliopsida</taxon>
        <taxon>Ranunculales</taxon>
        <taxon>Papaveraceae</taxon>
        <taxon>Papaveroideae</taxon>
        <taxon>Papaver</taxon>
    </lineage>
</organism>
<evidence type="ECO:0000313" key="3">
    <source>
        <dbReference type="Proteomes" id="UP001202328"/>
    </source>
</evidence>
<evidence type="ECO:0000256" key="1">
    <source>
        <dbReference type="SAM" id="MobiDB-lite"/>
    </source>
</evidence>
<dbReference type="AlphaFoldDB" id="A0AAD4SZZ2"/>
<keyword evidence="3" id="KW-1185">Reference proteome</keyword>
<proteinExistence type="predicted"/>
<comment type="caution">
    <text evidence="2">The sequence shown here is derived from an EMBL/GenBank/DDBJ whole genome shotgun (WGS) entry which is preliminary data.</text>
</comment>
<accession>A0AAD4SZZ2</accession>
<dbReference type="PANTHER" id="PTHR37076:SF3">
    <property type="entry name" value="STRESS RESPONSE PROTEIN NST1-LIKE"/>
    <property type="match status" value="1"/>
</dbReference>
<evidence type="ECO:0000313" key="2">
    <source>
        <dbReference type="EMBL" id="KAI3928464.1"/>
    </source>
</evidence>
<sequence>MKRKKWTEAEEETLINKYSDLLNSGTLPKLKTREKKFQPIADQVNTLHNLQDPISFPFRWSWRDVSIKVQNMRHQYLGVKQKIRVSDDEFLWDDAVDHWVNFFKYKDVFGDVELLDNSNNVSSYLNGRSLISDDDDEDDEEEDCNGVASDCKDWDGINDVTGNGGDHCEEGNSGFFKRKRLKKEGFGYLGTQLLELRDVIGKKEERERKRRFIEEEKFEVLDDKVREREIRNGDRLRELEERMEIREMEWEERQRAMDKRETERRLRVEREFDEDRRRWLMKMEEKREEEEMEFKERMVQLQIEHEKQVMQMNVESCQNQMQVLGVLVRVVCQFFGSGNDGLSNGIGSISTPHQDHLHPGNLVSDDNGKPDGNTNSHHFM</sequence>
<reference evidence="2" key="1">
    <citation type="submission" date="2022-04" db="EMBL/GenBank/DDBJ databases">
        <title>A functionally conserved STORR gene fusion in Papaver species that diverged 16.8 million years ago.</title>
        <authorList>
            <person name="Catania T."/>
        </authorList>
    </citation>
    <scope>NUCLEOTIDE SEQUENCE</scope>
    <source>
        <strain evidence="2">S-188037</strain>
    </source>
</reference>
<dbReference type="PANTHER" id="PTHR37076">
    <property type="entry name" value="HISTONE-LYSINE N-METHYLTRANSFERASE, H3 LYSINE-79 SPECIFIC-LIKE-RELATED"/>
    <property type="match status" value="1"/>
</dbReference>
<name>A0AAD4SZZ2_9MAGN</name>
<protein>
    <recommendedName>
        <fullName evidence="4">Stress response protein NST1-like</fullName>
    </recommendedName>
</protein>
<gene>
    <name evidence="2" type="ORF">MKW98_024065</name>
</gene>
<dbReference type="Proteomes" id="UP001202328">
    <property type="component" value="Unassembled WGS sequence"/>
</dbReference>